<reference evidence="1 2" key="1">
    <citation type="journal article" date="2016" name="Nat. Commun.">
        <title>Thousands of microbial genomes shed light on interconnected biogeochemical processes in an aquifer system.</title>
        <authorList>
            <person name="Anantharaman K."/>
            <person name="Brown C.T."/>
            <person name="Hug L.A."/>
            <person name="Sharon I."/>
            <person name="Castelle C.J."/>
            <person name="Probst A.J."/>
            <person name="Thomas B.C."/>
            <person name="Singh A."/>
            <person name="Wilkins M.J."/>
            <person name="Karaoz U."/>
            <person name="Brodie E.L."/>
            <person name="Williams K.H."/>
            <person name="Hubbard S.S."/>
            <person name="Banfield J.F."/>
        </authorList>
    </citation>
    <scope>NUCLEOTIDE SEQUENCE [LARGE SCALE GENOMIC DNA]</scope>
</reference>
<dbReference type="Proteomes" id="UP000176349">
    <property type="component" value="Unassembled WGS sequence"/>
</dbReference>
<gene>
    <name evidence="1" type="ORF">A2128_00895</name>
</gene>
<organism evidence="1 2">
    <name type="scientific">Candidatus Liptonbacteria bacterium GWC1_60_9</name>
    <dbReference type="NCBI Taxonomy" id="1798645"/>
    <lineage>
        <taxon>Bacteria</taxon>
        <taxon>Candidatus Liptoniibacteriota</taxon>
    </lineage>
</organism>
<accession>A0A1G2C8L1</accession>
<comment type="caution">
    <text evidence="1">The sequence shown here is derived from an EMBL/GenBank/DDBJ whole genome shotgun (WGS) entry which is preliminary data.</text>
</comment>
<proteinExistence type="predicted"/>
<evidence type="ECO:0000313" key="2">
    <source>
        <dbReference type="Proteomes" id="UP000176349"/>
    </source>
</evidence>
<dbReference type="AlphaFoldDB" id="A0A1G2C8L1"/>
<protein>
    <submittedName>
        <fullName evidence="1">Uncharacterized protein</fullName>
    </submittedName>
</protein>
<evidence type="ECO:0000313" key="1">
    <source>
        <dbReference type="EMBL" id="OGY97722.1"/>
    </source>
</evidence>
<dbReference type="EMBL" id="MHKV01000001">
    <property type="protein sequence ID" value="OGY97722.1"/>
    <property type="molecule type" value="Genomic_DNA"/>
</dbReference>
<sequence>MHSPDDETPETEARFDAEVRFEQALQLLTREGRIKGYIHAKHNGDLDVQGIDFLIFPRGTSLVFAAQIKTKKKRSEFRAALDRHLMIHPLVQDVFGIEPRHRPQHIAFRVMKRIGKRTRALCERSCRRRGHKHR</sequence>
<name>A0A1G2C8L1_9BACT</name>